<dbReference type="Proteomes" id="UP000789901">
    <property type="component" value="Unassembled WGS sequence"/>
</dbReference>
<protein>
    <submittedName>
        <fullName evidence="1">25437_t:CDS:1</fullName>
    </submittedName>
</protein>
<dbReference type="EMBL" id="CAJVQB010007878">
    <property type="protein sequence ID" value="CAG8710666.1"/>
    <property type="molecule type" value="Genomic_DNA"/>
</dbReference>
<comment type="caution">
    <text evidence="1">The sequence shown here is derived from an EMBL/GenBank/DDBJ whole genome shotgun (WGS) entry which is preliminary data.</text>
</comment>
<name>A0ABN7V015_GIGMA</name>
<evidence type="ECO:0000313" key="2">
    <source>
        <dbReference type="Proteomes" id="UP000789901"/>
    </source>
</evidence>
<feature type="non-terminal residue" evidence="1">
    <location>
        <position position="195"/>
    </location>
</feature>
<proteinExistence type="predicted"/>
<reference evidence="1 2" key="1">
    <citation type="submission" date="2021-06" db="EMBL/GenBank/DDBJ databases">
        <authorList>
            <person name="Kallberg Y."/>
            <person name="Tangrot J."/>
            <person name="Rosling A."/>
        </authorList>
    </citation>
    <scope>NUCLEOTIDE SEQUENCE [LARGE SCALE GENOMIC DNA]</scope>
    <source>
        <strain evidence="1 2">120-4 pot B 10/14</strain>
    </source>
</reference>
<keyword evidence="2" id="KW-1185">Reference proteome</keyword>
<evidence type="ECO:0000313" key="1">
    <source>
        <dbReference type="EMBL" id="CAG8710666.1"/>
    </source>
</evidence>
<sequence>MAIGLLYSAEEFFKCGRTETVKEAKISPKRDLILLILTKTEPTVIAPSRKVILELLECGTTNYGTNKVQKQIIDQELKQTSEIEELIENRHKKVIVKEASDSLVQNNENQMEVSFSSYNRPLEKSVNEINPKKKNIYSSIWVPESKETPSTMSQKSVVYNFIPWNIPKEAQANRIRSVYVQLTSKATSRIEALKK</sequence>
<accession>A0ABN7V015</accession>
<organism evidence="1 2">
    <name type="scientific">Gigaspora margarita</name>
    <dbReference type="NCBI Taxonomy" id="4874"/>
    <lineage>
        <taxon>Eukaryota</taxon>
        <taxon>Fungi</taxon>
        <taxon>Fungi incertae sedis</taxon>
        <taxon>Mucoromycota</taxon>
        <taxon>Glomeromycotina</taxon>
        <taxon>Glomeromycetes</taxon>
        <taxon>Diversisporales</taxon>
        <taxon>Gigasporaceae</taxon>
        <taxon>Gigaspora</taxon>
    </lineage>
</organism>
<gene>
    <name evidence="1" type="ORF">GMARGA_LOCUS12726</name>
</gene>